<evidence type="ECO:0000256" key="9">
    <source>
        <dbReference type="RuleBase" id="RU003322"/>
    </source>
</evidence>
<evidence type="ECO:0000313" key="14">
    <source>
        <dbReference type="Proteomes" id="UP001322512"/>
    </source>
</evidence>
<dbReference type="Proteomes" id="UP001322512">
    <property type="component" value="Chromosome"/>
</dbReference>
<comment type="similarity">
    <text evidence="1 8 9">Belongs to the heat shock protein 70 family.</text>
</comment>
<dbReference type="SUPFAM" id="SSF53067">
    <property type="entry name" value="Actin-like ATPase domain"/>
    <property type="match status" value="2"/>
</dbReference>
<evidence type="ECO:0000256" key="7">
    <source>
        <dbReference type="ARBA" id="ARBA00023186"/>
    </source>
</evidence>
<dbReference type="InterPro" id="IPR013126">
    <property type="entry name" value="Hsp_70_fam"/>
</dbReference>
<keyword evidence="6 8" id="KW-0346">Stress response</keyword>
<dbReference type="Pfam" id="PF00012">
    <property type="entry name" value="HSP70"/>
    <property type="match status" value="1"/>
</dbReference>
<protein>
    <recommendedName>
        <fullName evidence="2 8">Chaperone protein DnaK</fullName>
    </recommendedName>
    <alternativeName>
        <fullName evidence="8">HSP70</fullName>
    </alternativeName>
    <alternativeName>
        <fullName evidence="8">Heat shock 70 kDa protein</fullName>
    </alternativeName>
    <alternativeName>
        <fullName evidence="8">Heat shock protein 70</fullName>
    </alternativeName>
</protein>
<reference evidence="13" key="3">
    <citation type="journal article" date="2011" name="Environ. Microbiol.">
        <title>A blueprint of ectoine metabolism from the genome of the industrial producer Halomonas elongata DSM 2581(T).</title>
        <authorList>
            <person name="Schwibbert K."/>
            <person name="Marin-Sanguino A."/>
            <person name="Bagyan I."/>
            <person name="Heidrich G."/>
            <person name="Lentzen G."/>
            <person name="Seitz H."/>
            <person name="Rampp M."/>
            <person name="Schuster S.C."/>
            <person name="Klenk H.P."/>
            <person name="Pfeiffer F."/>
            <person name="Oesterhelt D."/>
            <person name="Kunte H.J."/>
        </authorList>
    </citation>
    <scope>NUCLEOTIDE SEQUENCE [LARGE SCALE GENOMIC DNA]</scope>
    <source>
        <strain evidence="13">ATCC 33173 / DSM 2581 / NBRC 15536 / NCIMB 2198 / 1H9</strain>
    </source>
</reference>
<evidence type="ECO:0000256" key="6">
    <source>
        <dbReference type="ARBA" id="ARBA00023016"/>
    </source>
</evidence>
<dbReference type="Gene3D" id="1.20.1270.10">
    <property type="match status" value="1"/>
</dbReference>
<evidence type="ECO:0000313" key="13">
    <source>
        <dbReference type="Proteomes" id="UP000008707"/>
    </source>
</evidence>
<keyword evidence="7 8" id="KW-0143">Chaperone</keyword>
<dbReference type="EMBL" id="FN869568">
    <property type="protein sequence ID" value="CBV44043.1"/>
    <property type="molecule type" value="Genomic_DNA"/>
</dbReference>
<dbReference type="HAMAP" id="MF_00332">
    <property type="entry name" value="DnaK"/>
    <property type="match status" value="1"/>
</dbReference>
<dbReference type="Proteomes" id="UP000008707">
    <property type="component" value="Chromosome"/>
</dbReference>
<keyword evidence="4 8" id="KW-0547">Nucleotide-binding</keyword>
<dbReference type="GO" id="GO:0051082">
    <property type="term" value="F:unfolded protein binding"/>
    <property type="evidence" value="ECO:0007669"/>
    <property type="project" value="InterPro"/>
</dbReference>
<dbReference type="InterPro" id="IPR043129">
    <property type="entry name" value="ATPase_NBD"/>
</dbReference>
<dbReference type="FunFam" id="3.30.420.40:FF:000004">
    <property type="entry name" value="Molecular chaperone DnaK"/>
    <property type="match status" value="1"/>
</dbReference>
<reference evidence="12 14" key="4">
    <citation type="submission" date="2023-11" db="EMBL/GenBank/DDBJ databases">
        <title>MicrobeMod: A computational toolkit for identifying prokaryotic methylation and restriction-modification with nanopore sequencing.</title>
        <authorList>
            <person name="Crits-Christoph A."/>
            <person name="Kang S.C."/>
            <person name="Lee H."/>
            <person name="Ostrov N."/>
        </authorList>
    </citation>
    <scope>NUCLEOTIDE SEQUENCE [LARGE SCALE GENOMIC DNA]</scope>
    <source>
        <strain evidence="12 14">ATCC 33173</strain>
    </source>
</reference>
<keyword evidence="5 8" id="KW-0067">ATP-binding</keyword>
<dbReference type="NCBIfam" id="NF001413">
    <property type="entry name" value="PRK00290.1"/>
    <property type="match status" value="1"/>
</dbReference>
<dbReference type="FunFam" id="2.60.34.10:FF:000014">
    <property type="entry name" value="Chaperone protein DnaK HSP70"/>
    <property type="match status" value="1"/>
</dbReference>
<dbReference type="Gene3D" id="2.60.34.10">
    <property type="entry name" value="Substrate Binding Domain Of DNAk, Chain A, domain 1"/>
    <property type="match status" value="1"/>
</dbReference>
<dbReference type="FunFam" id="3.90.640.10:FF:000003">
    <property type="entry name" value="Molecular chaperone DnaK"/>
    <property type="match status" value="1"/>
</dbReference>
<dbReference type="InterPro" id="IPR029047">
    <property type="entry name" value="HSP70_peptide-bd_sf"/>
</dbReference>
<evidence type="ECO:0000313" key="12">
    <source>
        <dbReference type="EMBL" id="WPU46640.1"/>
    </source>
</evidence>
<dbReference type="CDD" id="cd10234">
    <property type="entry name" value="ASKHA_NBD_HSP70_DnaK-like"/>
    <property type="match status" value="1"/>
</dbReference>
<gene>
    <name evidence="8 11" type="primary">dnaK</name>
    <name evidence="11" type="ordered locus">HELO_4159</name>
    <name evidence="12" type="ORF">SR933_15530</name>
</gene>
<dbReference type="SUPFAM" id="SSF100934">
    <property type="entry name" value="Heat shock protein 70kD (HSP70), C-terminal subdomain"/>
    <property type="match status" value="1"/>
</dbReference>
<dbReference type="GO" id="GO:0140662">
    <property type="term" value="F:ATP-dependent protein folding chaperone"/>
    <property type="evidence" value="ECO:0007669"/>
    <property type="project" value="InterPro"/>
</dbReference>
<feature type="region of interest" description="Disordered" evidence="10">
    <location>
        <begin position="602"/>
        <end position="644"/>
    </location>
</feature>
<feature type="compositionally biased region" description="Basic and acidic residues" evidence="10">
    <location>
        <begin position="552"/>
        <end position="564"/>
    </location>
</feature>
<reference evidence="11" key="2">
    <citation type="submission" date="2010-05" db="EMBL/GenBank/DDBJ databases">
        <title>Revision and reannotation of the Halomonas elongata DSM 2581(T) genome.</title>
        <authorList>
            <person name="Pfeiffer F."/>
            <person name="Bagyan I."/>
            <person name="Alfaro-Espinoza G."/>
            <person name="Zamora-Lagos M.A."/>
            <person name="Habermann B."/>
            <person name="Oesterhelt D."/>
            <person name="Kunte H.J."/>
        </authorList>
    </citation>
    <scope>NUCLEOTIDE SEQUENCE</scope>
    <source>
        <strain evidence="11">Type strain: DSM 2581</strain>
    </source>
</reference>
<dbReference type="KEGG" id="hel:HELO_4159"/>
<dbReference type="InterPro" id="IPR012725">
    <property type="entry name" value="Chaperone_DnaK"/>
</dbReference>
<dbReference type="Gene3D" id="3.30.420.40">
    <property type="match status" value="2"/>
</dbReference>
<reference evidence="11" key="1">
    <citation type="journal article" date="2010" name="Environ. Microbiol.">
        <title>A blueprint of ectoine metabolism from the genome of the industrial producer Halomonas elongata DSM 2581(T).</title>
        <authorList>
            <person name="Schwibbert K."/>
            <person name="Marin-Sanguino A."/>
            <person name="Bagyan I."/>
            <person name="Heidrich G."/>
            <person name="Lentzen G."/>
            <person name="Seitz H."/>
            <person name="Rampp M."/>
            <person name="Schuster S.C."/>
            <person name="Klenk H.P."/>
            <person name="Pfeiffer F."/>
            <person name="Oesterhelt D."/>
            <person name="Kunte H.J."/>
        </authorList>
    </citation>
    <scope>NUCLEOTIDE SEQUENCE</scope>
    <source>
        <strain evidence="11">Type strain: DSM 2581</strain>
    </source>
</reference>
<comment type="induction">
    <text evidence="8">By stress conditions e.g. heat shock.</text>
</comment>
<evidence type="ECO:0000256" key="10">
    <source>
        <dbReference type="SAM" id="MobiDB-lite"/>
    </source>
</evidence>
<dbReference type="PROSITE" id="PS00297">
    <property type="entry name" value="HSP70_1"/>
    <property type="match status" value="1"/>
</dbReference>
<dbReference type="EMBL" id="CP139472">
    <property type="protein sequence ID" value="WPU46640.1"/>
    <property type="molecule type" value="Genomic_DNA"/>
</dbReference>
<dbReference type="STRING" id="768066.HELO_4159"/>
<dbReference type="Gene3D" id="3.90.640.10">
    <property type="entry name" value="Actin, Chain A, domain 4"/>
    <property type="match status" value="1"/>
</dbReference>
<feature type="compositionally biased region" description="Low complexity" evidence="10">
    <location>
        <begin position="609"/>
        <end position="619"/>
    </location>
</feature>
<accession>E1VAU4</accession>
<name>E1VAU4_HALED</name>
<feature type="compositionally biased region" description="Acidic residues" evidence="10">
    <location>
        <begin position="628"/>
        <end position="638"/>
    </location>
</feature>
<dbReference type="InterPro" id="IPR018181">
    <property type="entry name" value="Heat_shock_70_CS"/>
</dbReference>
<evidence type="ECO:0000256" key="3">
    <source>
        <dbReference type="ARBA" id="ARBA00022553"/>
    </source>
</evidence>
<evidence type="ECO:0000256" key="2">
    <source>
        <dbReference type="ARBA" id="ARBA00014415"/>
    </source>
</evidence>
<dbReference type="PROSITE" id="PS01036">
    <property type="entry name" value="HSP70_3"/>
    <property type="match status" value="1"/>
</dbReference>
<proteinExistence type="evidence at transcript level"/>
<feature type="modified residue" description="Phosphothreonine; by autocatalysis" evidence="8">
    <location>
        <position position="199"/>
    </location>
</feature>
<dbReference type="GeneID" id="91011594"/>
<dbReference type="eggNOG" id="COG0443">
    <property type="taxonomic scope" value="Bacteria"/>
</dbReference>
<dbReference type="InterPro" id="IPR029048">
    <property type="entry name" value="HSP70_C_sf"/>
</dbReference>
<dbReference type="AlphaFoldDB" id="E1VAU4"/>
<sequence length="644" mass="68927">MGRIIGIDLGTTNSCVAVLDGDDAKVIENAEGARTTPSIIAYTDDGETLVGQAAKRQAVTNPQNTLYAIKRLIGRRFKDDVVQKDIKMVPYTITEADNGDAWVEVKGNKLAPPQVSAEVLKKMKKTAEDYLGETVTEAVITVPAYFNDSQRQATKDAGRIAGLEVKRIINEPTAAALAYGMDKSRGDKTIAVYDLGGGTFDISIIEVADVDGETQFEVLATNGDTFLGGEDFDLALINYLVDQFKSDSGIDLSGDNLAMQRLKEAAEKAKIELSSAQQTEVNLPYITADNTGPKHLNVKVTRAKLESLVEELVARSLKPCKTALADADLSASDIDDVILVGGQTRMPLVQAKVAEFFGKDARKDVNPDEAVAVGAAIQGGVLGGDVKDVLLLDVTPLTLGIETLGGVMTPLIEKNTTIPTKKTQTFSTADDNQTAVTIHVLQGERKQSSGNKSLGRFDLADIPPAPRGVPQIEVAFDLDANGILNVSAKDKATGKEQSIVIKASSGLSEEEVEQMVRDAEAHADEDKKFEELVALRNQADGMVHAARKTLEEAGDKATDEEKQAIENAASELEEAAKGDDQEDIQAKLDALTEASGNLAQKMYAEQAEDAAGADAGEQAEGQKKTEDDVVDAEYEEVNDDQKKQ</sequence>
<dbReference type="GO" id="GO:0005524">
    <property type="term" value="F:ATP binding"/>
    <property type="evidence" value="ECO:0007669"/>
    <property type="project" value="UniProtKB-UniRule"/>
</dbReference>
<evidence type="ECO:0000256" key="5">
    <source>
        <dbReference type="ARBA" id="ARBA00022840"/>
    </source>
</evidence>
<dbReference type="NCBIfam" id="TIGR02350">
    <property type="entry name" value="prok_dnaK"/>
    <property type="match status" value="1"/>
</dbReference>
<keyword evidence="14" id="KW-1185">Reference proteome</keyword>
<evidence type="ECO:0000313" key="11">
    <source>
        <dbReference type="EMBL" id="CBV44043.1"/>
    </source>
</evidence>
<feature type="region of interest" description="Disordered" evidence="10">
    <location>
        <begin position="552"/>
        <end position="585"/>
    </location>
</feature>
<dbReference type="PANTHER" id="PTHR19375">
    <property type="entry name" value="HEAT SHOCK PROTEIN 70KDA"/>
    <property type="match status" value="1"/>
</dbReference>
<dbReference type="FunFam" id="1.20.1270.10:FF:000001">
    <property type="entry name" value="Molecular chaperone DnaK"/>
    <property type="match status" value="1"/>
</dbReference>
<dbReference type="OrthoDB" id="9766019at2"/>
<dbReference type="NCBIfam" id="NF003520">
    <property type="entry name" value="PRK05183.1"/>
    <property type="match status" value="1"/>
</dbReference>
<keyword evidence="3 8" id="KW-0597">Phosphoprotein</keyword>
<comment type="function">
    <text evidence="8">Acts as a chaperone.</text>
</comment>
<dbReference type="PROSITE" id="PS00329">
    <property type="entry name" value="HSP70_2"/>
    <property type="match status" value="1"/>
</dbReference>
<evidence type="ECO:0000256" key="8">
    <source>
        <dbReference type="HAMAP-Rule" id="MF_00332"/>
    </source>
</evidence>
<evidence type="ECO:0000256" key="4">
    <source>
        <dbReference type="ARBA" id="ARBA00022741"/>
    </source>
</evidence>
<dbReference type="FunFam" id="3.30.30.30:FF:000003">
    <property type="entry name" value="Heat shock protein 9"/>
    <property type="match status" value="1"/>
</dbReference>
<dbReference type="RefSeq" id="WP_013333913.1">
    <property type="nucleotide sequence ID" value="NC_014532.2"/>
</dbReference>
<dbReference type="SUPFAM" id="SSF100920">
    <property type="entry name" value="Heat shock protein 70kD (HSP70), peptide-binding domain"/>
    <property type="match status" value="1"/>
</dbReference>
<organism evidence="11 13">
    <name type="scientific">Halomonas elongata (strain ATCC 33173 / DSM 2581 / NBRC 15536 / NCIMB 2198 / 1H9)</name>
    <dbReference type="NCBI Taxonomy" id="768066"/>
    <lineage>
        <taxon>Bacteria</taxon>
        <taxon>Pseudomonadati</taxon>
        <taxon>Pseudomonadota</taxon>
        <taxon>Gammaproteobacteria</taxon>
        <taxon>Oceanospirillales</taxon>
        <taxon>Halomonadaceae</taxon>
        <taxon>Halomonas</taxon>
    </lineage>
</organism>
<evidence type="ECO:0000256" key="1">
    <source>
        <dbReference type="ARBA" id="ARBA00007381"/>
    </source>
</evidence>
<dbReference type="PRINTS" id="PR00301">
    <property type="entry name" value="HEATSHOCK70"/>
</dbReference>
<dbReference type="HOGENOM" id="CLU_005965_2_1_6"/>